<dbReference type="GO" id="GO:0003676">
    <property type="term" value="F:nucleic acid binding"/>
    <property type="evidence" value="ECO:0007669"/>
    <property type="project" value="InterPro"/>
</dbReference>
<dbReference type="PANTHER" id="PTHR47739">
    <property type="entry name" value="TRNA1(VAL) (ADENINE(37)-N6)-METHYLTRANSFERASE"/>
    <property type="match status" value="1"/>
</dbReference>
<keyword evidence="2" id="KW-0808">Transferase</keyword>
<dbReference type="AlphaFoldDB" id="A0AAJ5NLE3"/>
<proteinExistence type="predicted"/>
<dbReference type="InterPro" id="IPR007848">
    <property type="entry name" value="Small_mtfrase_dom"/>
</dbReference>
<dbReference type="GO" id="GO:0032259">
    <property type="term" value="P:methylation"/>
    <property type="evidence" value="ECO:0007669"/>
    <property type="project" value="UniProtKB-KW"/>
</dbReference>
<keyword evidence="2" id="KW-0489">Methyltransferase</keyword>
<dbReference type="Proteomes" id="UP000289629">
    <property type="component" value="Chromosome"/>
</dbReference>
<dbReference type="CDD" id="cd02440">
    <property type="entry name" value="AdoMet_MTases"/>
    <property type="match status" value="1"/>
</dbReference>
<dbReference type="SUPFAM" id="SSF53335">
    <property type="entry name" value="S-adenosyl-L-methionine-dependent methyltransferases"/>
    <property type="match status" value="1"/>
</dbReference>
<dbReference type="InterPro" id="IPR002052">
    <property type="entry name" value="DNA_methylase_N6_adenine_CS"/>
</dbReference>
<dbReference type="PANTHER" id="PTHR47739:SF1">
    <property type="entry name" value="TRNA1(VAL) (ADENINE(37)-N6)-METHYLTRANSFERASE"/>
    <property type="match status" value="1"/>
</dbReference>
<evidence type="ECO:0000313" key="2">
    <source>
        <dbReference type="EMBL" id="VEU61816.1"/>
    </source>
</evidence>
<organism evidence="2 3">
    <name type="scientific">Mesomycoplasma dispar</name>
    <dbReference type="NCBI Taxonomy" id="86660"/>
    <lineage>
        <taxon>Bacteria</taxon>
        <taxon>Bacillati</taxon>
        <taxon>Mycoplasmatota</taxon>
        <taxon>Mycoplasmoidales</taxon>
        <taxon>Metamycoplasmataceae</taxon>
        <taxon>Mesomycoplasma</taxon>
    </lineage>
</organism>
<reference evidence="2 3" key="1">
    <citation type="submission" date="2019-01" db="EMBL/GenBank/DDBJ databases">
        <authorList>
            <consortium name="Pathogen Informatics"/>
        </authorList>
    </citation>
    <scope>NUCLEOTIDE SEQUENCE [LARGE SCALE GENOMIC DNA]</scope>
    <source>
        <strain evidence="2 3">NCTC10125</strain>
    </source>
</reference>
<dbReference type="InterPro" id="IPR029063">
    <property type="entry name" value="SAM-dependent_MTases_sf"/>
</dbReference>
<dbReference type="EC" id="2.1.1.223" evidence="2"/>
<evidence type="ECO:0000313" key="3">
    <source>
        <dbReference type="Proteomes" id="UP000289629"/>
    </source>
</evidence>
<dbReference type="GO" id="GO:0008757">
    <property type="term" value="F:S-adenosylmethionine-dependent methyltransferase activity"/>
    <property type="evidence" value="ECO:0007669"/>
    <property type="project" value="UniProtKB-ARBA"/>
</dbReference>
<dbReference type="GO" id="GO:0008170">
    <property type="term" value="F:N-methyltransferase activity"/>
    <property type="evidence" value="ECO:0007669"/>
    <property type="project" value="UniProtKB-ARBA"/>
</dbReference>
<gene>
    <name evidence="2" type="primary">yfiC</name>
    <name evidence="2" type="ORF">NCTC10125_00408</name>
</gene>
<sequence>MNKDNLELNNLGYNDDLKIWQDKTSFNYSVDTILLGNFISLNKKIERALEVGTNNGALSIFVAHRKTSLKIDALEINEKAVKLAKINVELNKKEQQINVIYGDFNQFWPEHNKKQLQKYDLIFANPPYFKIGTKKFKKVSKEFLNAIYEFCLNLSQLISGSSKIIQQKGKLALVLPIERFVDSIELLRQNYFEPKKIQFVMVRVGASPKFVLVESEFKGQWGTNYLHNLYLHPNNKNLHIYRKEIQRLYVVRKVKDD</sequence>
<dbReference type="RefSeq" id="WP_044635423.1">
    <property type="nucleotide sequence ID" value="NZ_CP007229.1"/>
</dbReference>
<feature type="domain" description="Methyltransferase small" evidence="1">
    <location>
        <begin position="42"/>
        <end position="146"/>
    </location>
</feature>
<dbReference type="PROSITE" id="PS00092">
    <property type="entry name" value="N6_MTASE"/>
    <property type="match status" value="1"/>
</dbReference>
<accession>A0AAJ5NLE3</accession>
<protein>
    <submittedName>
        <fullName evidence="2">DNA methylase</fullName>
        <ecNumber evidence="2">2.1.1.223</ecNumber>
    </submittedName>
</protein>
<dbReference type="Pfam" id="PF05175">
    <property type="entry name" value="MTS"/>
    <property type="match status" value="1"/>
</dbReference>
<dbReference type="EMBL" id="LR214971">
    <property type="protein sequence ID" value="VEU61816.1"/>
    <property type="molecule type" value="Genomic_DNA"/>
</dbReference>
<dbReference type="Gene3D" id="3.40.50.150">
    <property type="entry name" value="Vaccinia Virus protein VP39"/>
    <property type="match status" value="1"/>
</dbReference>
<dbReference type="InterPro" id="IPR050210">
    <property type="entry name" value="tRNA_Adenine-N(6)_MTase"/>
</dbReference>
<evidence type="ECO:0000259" key="1">
    <source>
        <dbReference type="Pfam" id="PF05175"/>
    </source>
</evidence>
<name>A0AAJ5NLE3_9BACT</name>